<evidence type="ECO:0008006" key="3">
    <source>
        <dbReference type="Google" id="ProtNLM"/>
    </source>
</evidence>
<proteinExistence type="predicted"/>
<dbReference type="EMBL" id="LWID01000001">
    <property type="protein sequence ID" value="MDG6896062.1"/>
    <property type="molecule type" value="Genomic_DNA"/>
</dbReference>
<evidence type="ECO:0000313" key="2">
    <source>
        <dbReference type="Proteomes" id="UP001155500"/>
    </source>
</evidence>
<comment type="caution">
    <text evidence="1">The sequence shown here is derived from an EMBL/GenBank/DDBJ whole genome shotgun (WGS) entry which is preliminary data.</text>
</comment>
<name>A0A9X4PD24_9PAST</name>
<dbReference type="RefSeq" id="WP_279573421.1">
    <property type="nucleotide sequence ID" value="NZ_LWID01000001.1"/>
</dbReference>
<reference evidence="1" key="1">
    <citation type="submission" date="2016-03" db="EMBL/GenBank/DDBJ databases">
        <title>Co-evolution between Pasteurellaceae and their hosts.</title>
        <authorList>
            <person name="Hansen M.J."/>
            <person name="Bojesen A.M."/>
            <person name="Planet P."/>
        </authorList>
    </citation>
    <scope>NUCLEOTIDE SEQUENCE</scope>
    <source>
        <strain evidence="1">146/S8/89</strain>
    </source>
</reference>
<gene>
    <name evidence="1" type="ORF">A6A20_10630</name>
</gene>
<evidence type="ECO:0000313" key="1">
    <source>
        <dbReference type="EMBL" id="MDG6896062.1"/>
    </source>
</evidence>
<organism evidence="1 2">
    <name type="scientific">Volucribacter amazonae</name>
    <dbReference type="NCBI Taxonomy" id="256731"/>
    <lineage>
        <taxon>Bacteria</taxon>
        <taxon>Pseudomonadati</taxon>
        <taxon>Pseudomonadota</taxon>
        <taxon>Gammaproteobacteria</taxon>
        <taxon>Pasteurellales</taxon>
        <taxon>Pasteurellaceae</taxon>
        <taxon>Volucribacter</taxon>
    </lineage>
</organism>
<sequence length="214" mass="25779">MYNYQSLKQKHRELREQLSAQLSLRIHRSLSWLNKAEQSNDMDSQFIFSWIAFNAAYAKDLFNCQSERDQLKDFLQLICQLDQQKHLYRLIWQQFPKAIRTLLENQFVYQPFWNYYNQYQLNDWRVSFEREKQQAYQALAQQNTIEILHIIFSRLYTLRNQLVHGGATWNSAVNRSQIRDACGIMMNLVPIIIDIMLDNPTQQWGEVFYPVIED</sequence>
<dbReference type="AlphaFoldDB" id="A0A9X4PD24"/>
<accession>A0A9X4PD24</accession>
<dbReference type="Proteomes" id="UP001155500">
    <property type="component" value="Unassembled WGS sequence"/>
</dbReference>
<keyword evidence="2" id="KW-1185">Reference proteome</keyword>
<protein>
    <recommendedName>
        <fullName evidence="3">Apea-like HEPN domain-containing protein</fullName>
    </recommendedName>
</protein>